<name>A0A220VGR9_9GAMM</name>
<dbReference type="SUPFAM" id="SSF51206">
    <property type="entry name" value="cAMP-binding domain-like"/>
    <property type="match status" value="1"/>
</dbReference>
<reference evidence="1 2" key="1">
    <citation type="journal article" date="2016" name="Int. J. Syst. Evol. Microbiol.">
        <title>Paraphotobacterium marinum gen. nov., sp. nov., a member of the family Vibrionaceae, isolated from surface seawater.</title>
        <authorList>
            <person name="Huang Z."/>
            <person name="Dong C."/>
            <person name="Shao Z."/>
        </authorList>
    </citation>
    <scope>NUCLEOTIDE SEQUENCE [LARGE SCALE GENOMIC DNA]</scope>
    <source>
        <strain evidence="1 2">NSCS20N07D</strain>
    </source>
</reference>
<evidence type="ECO:0000313" key="2">
    <source>
        <dbReference type="Proteomes" id="UP000242175"/>
    </source>
</evidence>
<dbReference type="InterPro" id="IPR000595">
    <property type="entry name" value="cNMP-bd_dom"/>
</dbReference>
<dbReference type="KEGG" id="pmai:CF386_10345"/>
<dbReference type="AlphaFoldDB" id="A0A220VGR9"/>
<protein>
    <submittedName>
        <fullName evidence="1">Crp/Fnr family transcriptional regulator</fullName>
    </submittedName>
</protein>
<proteinExistence type="predicted"/>
<organism evidence="1 2">
    <name type="scientific">Paraphotobacterium marinum</name>
    <dbReference type="NCBI Taxonomy" id="1755811"/>
    <lineage>
        <taxon>Bacteria</taxon>
        <taxon>Pseudomonadati</taxon>
        <taxon>Pseudomonadota</taxon>
        <taxon>Gammaproteobacteria</taxon>
        <taxon>Vibrionales</taxon>
        <taxon>Vibrionaceae</taxon>
        <taxon>Paraphotobacterium</taxon>
    </lineage>
</organism>
<dbReference type="OrthoDB" id="7826327at2"/>
<dbReference type="EMBL" id="CP022356">
    <property type="protein sequence ID" value="ASK79450.1"/>
    <property type="molecule type" value="Genomic_DNA"/>
</dbReference>
<dbReference type="RefSeq" id="WP_089074358.1">
    <property type="nucleotide sequence ID" value="NZ_CP022356.1"/>
</dbReference>
<sequence>MQLNFEIYKHTRFYKKLNQLKEPFLNDLKKCFLGSKCIPKNITLMTQNQSLQYLYLIYDGSIAFEMTTLGGKTYQLGNVKCDHTIIGEMEFYSNTLIQSTVVASEKINVEVISMALLEQLLEEKPEYHLIFTTSLSYDYLDSLDVMYQRILHPISYNIAIDLLKTEKKLTSFNSSIKEAERFGTSDRVYRRAVKGLMELNLITKEKNKLVIVDRKKLEEYIESMQIG</sequence>
<evidence type="ECO:0000313" key="1">
    <source>
        <dbReference type="EMBL" id="ASK79450.1"/>
    </source>
</evidence>
<gene>
    <name evidence="1" type="ORF">CF386_10345</name>
</gene>
<dbReference type="InterPro" id="IPR018490">
    <property type="entry name" value="cNMP-bd_dom_sf"/>
</dbReference>
<dbReference type="Gene3D" id="2.60.120.10">
    <property type="entry name" value="Jelly Rolls"/>
    <property type="match status" value="1"/>
</dbReference>
<dbReference type="InterPro" id="IPR014710">
    <property type="entry name" value="RmlC-like_jellyroll"/>
</dbReference>
<dbReference type="Proteomes" id="UP000242175">
    <property type="component" value="Chromosome small"/>
</dbReference>
<accession>A0A220VGR9</accession>
<dbReference type="CDD" id="cd00038">
    <property type="entry name" value="CAP_ED"/>
    <property type="match status" value="1"/>
</dbReference>
<keyword evidence="2" id="KW-1185">Reference proteome</keyword>